<comment type="caution">
    <text evidence="2">The sequence shown here is derived from an EMBL/GenBank/DDBJ whole genome shotgun (WGS) entry which is preliminary data.</text>
</comment>
<protein>
    <submittedName>
        <fullName evidence="2">Uncharacterized protein</fullName>
    </submittedName>
</protein>
<dbReference type="AlphaFoldDB" id="A0A5N6NYK0"/>
<keyword evidence="3" id="KW-1185">Reference proteome</keyword>
<feature type="compositionally biased region" description="Basic and acidic residues" evidence="1">
    <location>
        <begin position="1"/>
        <end position="15"/>
    </location>
</feature>
<proteinExistence type="predicted"/>
<dbReference type="EMBL" id="SZYD01000008">
    <property type="protein sequence ID" value="KAD5508776.1"/>
    <property type="molecule type" value="Genomic_DNA"/>
</dbReference>
<name>A0A5N6NYK0_9ASTR</name>
<reference evidence="2 3" key="1">
    <citation type="submission" date="2019-05" db="EMBL/GenBank/DDBJ databases">
        <title>Mikania micrantha, genome provides insights into the molecular mechanism of rapid growth.</title>
        <authorList>
            <person name="Liu B."/>
        </authorList>
    </citation>
    <scope>NUCLEOTIDE SEQUENCE [LARGE SCALE GENOMIC DNA]</scope>
    <source>
        <strain evidence="2">NLD-2019</strain>
        <tissue evidence="2">Leaf</tissue>
    </source>
</reference>
<evidence type="ECO:0000256" key="1">
    <source>
        <dbReference type="SAM" id="MobiDB-lite"/>
    </source>
</evidence>
<dbReference type="Proteomes" id="UP000326396">
    <property type="component" value="Linkage Group LG16"/>
</dbReference>
<evidence type="ECO:0000313" key="2">
    <source>
        <dbReference type="EMBL" id="KAD5508776.1"/>
    </source>
</evidence>
<accession>A0A5N6NYK0</accession>
<evidence type="ECO:0000313" key="3">
    <source>
        <dbReference type="Proteomes" id="UP000326396"/>
    </source>
</evidence>
<organism evidence="2 3">
    <name type="scientific">Mikania micrantha</name>
    <name type="common">bitter vine</name>
    <dbReference type="NCBI Taxonomy" id="192012"/>
    <lineage>
        <taxon>Eukaryota</taxon>
        <taxon>Viridiplantae</taxon>
        <taxon>Streptophyta</taxon>
        <taxon>Embryophyta</taxon>
        <taxon>Tracheophyta</taxon>
        <taxon>Spermatophyta</taxon>
        <taxon>Magnoliopsida</taxon>
        <taxon>eudicotyledons</taxon>
        <taxon>Gunneridae</taxon>
        <taxon>Pentapetalae</taxon>
        <taxon>asterids</taxon>
        <taxon>campanulids</taxon>
        <taxon>Asterales</taxon>
        <taxon>Asteraceae</taxon>
        <taxon>Asteroideae</taxon>
        <taxon>Heliantheae alliance</taxon>
        <taxon>Eupatorieae</taxon>
        <taxon>Mikania</taxon>
    </lineage>
</organism>
<gene>
    <name evidence="2" type="ORF">E3N88_16479</name>
</gene>
<feature type="region of interest" description="Disordered" evidence="1">
    <location>
        <begin position="1"/>
        <end position="28"/>
    </location>
</feature>
<sequence length="82" mass="8775">MMTEAGAKETSKPSQDDSEGIVTFQRGKDSPIIQAPTHLAVSPLTEESKEILTDGTLTAPCLLCSCSFLFALYVLKQLAGEN</sequence>